<keyword evidence="4" id="KW-0378">Hydrolase</keyword>
<keyword evidence="6" id="KW-0119">Carbohydrate metabolism</keyword>
<keyword evidence="7" id="KW-0326">Glycosidase</keyword>
<evidence type="ECO:0000256" key="7">
    <source>
        <dbReference type="ARBA" id="ARBA00023295"/>
    </source>
</evidence>
<keyword evidence="8" id="KW-0624">Polysaccharide degradation</keyword>
<dbReference type="AlphaFoldDB" id="A0A5J9VW12"/>
<dbReference type="Proteomes" id="UP000324897">
    <property type="component" value="Chromosome 4"/>
</dbReference>
<evidence type="ECO:0000256" key="8">
    <source>
        <dbReference type="ARBA" id="ARBA00023326"/>
    </source>
</evidence>
<proteinExistence type="inferred from homology"/>
<evidence type="ECO:0000256" key="2">
    <source>
        <dbReference type="ARBA" id="ARBA00007072"/>
    </source>
</evidence>
<accession>A0A5J9VW12</accession>
<dbReference type="InterPro" id="IPR012341">
    <property type="entry name" value="6hp_glycosidase-like_sf"/>
</dbReference>
<comment type="caution">
    <text evidence="11">The sequence shown here is derived from an EMBL/GenBank/DDBJ whole genome shotgun (WGS) entry which is preliminary data.</text>
</comment>
<dbReference type="InterPro" id="IPR001701">
    <property type="entry name" value="Glyco_hydro_9"/>
</dbReference>
<reference evidence="11 12" key="1">
    <citation type="journal article" date="2019" name="Sci. Rep.">
        <title>A high-quality genome of Eragrostis curvula grass provides insights into Poaceae evolution and supports new strategies to enhance forage quality.</title>
        <authorList>
            <person name="Carballo J."/>
            <person name="Santos B.A.C.M."/>
            <person name="Zappacosta D."/>
            <person name="Garbus I."/>
            <person name="Selva J.P."/>
            <person name="Gallo C.A."/>
            <person name="Diaz A."/>
            <person name="Albertini E."/>
            <person name="Caccamo M."/>
            <person name="Echenique V."/>
        </authorList>
    </citation>
    <scope>NUCLEOTIDE SEQUENCE [LARGE SCALE GENOMIC DNA]</scope>
    <source>
        <strain evidence="12">cv. Victoria</strain>
        <tissue evidence="11">Leaf</tissue>
    </source>
</reference>
<evidence type="ECO:0000256" key="6">
    <source>
        <dbReference type="ARBA" id="ARBA00023277"/>
    </source>
</evidence>
<sequence>LCTYFAAASVNFTKVGMALFMLDRDKGQPLQYVGANSFLAVLYADYLEAGNVTGCMYFLLICVVKCTMRVAQLHSRGQPEEDELRGGLRRQVPTAPAPPRRVHAKRRHQVIVCTGGYKWRDSSEPDPNLLTGAMVGGPDRDDGFNDSRNTGGQNEPTMAGNAGLVAALVAFTGSGHGTGAEAVDKNTMFSAIP</sequence>
<evidence type="ECO:0000256" key="1">
    <source>
        <dbReference type="ARBA" id="ARBA00000966"/>
    </source>
</evidence>
<dbReference type="OrthoDB" id="1425203at2759"/>
<dbReference type="PANTHER" id="PTHR22298">
    <property type="entry name" value="ENDO-1,4-BETA-GLUCANASE"/>
    <property type="match status" value="1"/>
</dbReference>
<evidence type="ECO:0000313" key="12">
    <source>
        <dbReference type="Proteomes" id="UP000324897"/>
    </source>
</evidence>
<keyword evidence="5" id="KW-0136">Cellulose degradation</keyword>
<feature type="non-terminal residue" evidence="11">
    <location>
        <position position="1"/>
    </location>
</feature>
<comment type="catalytic activity">
    <reaction evidence="1">
        <text>Endohydrolysis of (1-&gt;4)-beta-D-glucosidic linkages in cellulose, lichenin and cereal beta-D-glucans.</text>
        <dbReference type="EC" id="3.2.1.4"/>
    </reaction>
</comment>
<dbReference type="SUPFAM" id="SSF48208">
    <property type="entry name" value="Six-hairpin glycosidases"/>
    <property type="match status" value="1"/>
</dbReference>
<keyword evidence="12" id="KW-1185">Reference proteome</keyword>
<comment type="similarity">
    <text evidence="2">Belongs to the glycosyl hydrolase 9 (cellulase E) family.</text>
</comment>
<evidence type="ECO:0000313" key="11">
    <source>
        <dbReference type="EMBL" id="TVU39807.1"/>
    </source>
</evidence>
<name>A0A5J9VW12_9POAL</name>
<dbReference type="InterPro" id="IPR008928">
    <property type="entry name" value="6-hairpin_glycosidase_sf"/>
</dbReference>
<dbReference type="GO" id="GO:0030245">
    <property type="term" value="P:cellulose catabolic process"/>
    <property type="evidence" value="ECO:0007669"/>
    <property type="project" value="UniProtKB-KW"/>
</dbReference>
<protein>
    <recommendedName>
        <fullName evidence="3">cellulase</fullName>
        <ecNumber evidence="3">3.2.1.4</ecNumber>
    </recommendedName>
</protein>
<gene>
    <name evidence="11" type="ORF">EJB05_13247</name>
</gene>
<evidence type="ECO:0000259" key="10">
    <source>
        <dbReference type="Pfam" id="PF00759"/>
    </source>
</evidence>
<evidence type="ECO:0000256" key="5">
    <source>
        <dbReference type="ARBA" id="ARBA00023001"/>
    </source>
</evidence>
<dbReference type="GO" id="GO:0008810">
    <property type="term" value="F:cellulase activity"/>
    <property type="evidence" value="ECO:0007669"/>
    <property type="project" value="UniProtKB-EC"/>
</dbReference>
<dbReference type="EC" id="3.2.1.4" evidence="3"/>
<evidence type="ECO:0000256" key="4">
    <source>
        <dbReference type="ARBA" id="ARBA00022801"/>
    </source>
</evidence>
<dbReference type="Pfam" id="PF00759">
    <property type="entry name" value="Glyco_hydro_9"/>
    <property type="match status" value="1"/>
</dbReference>
<organism evidence="11 12">
    <name type="scientific">Eragrostis curvula</name>
    <name type="common">weeping love grass</name>
    <dbReference type="NCBI Taxonomy" id="38414"/>
    <lineage>
        <taxon>Eukaryota</taxon>
        <taxon>Viridiplantae</taxon>
        <taxon>Streptophyta</taxon>
        <taxon>Embryophyta</taxon>
        <taxon>Tracheophyta</taxon>
        <taxon>Spermatophyta</taxon>
        <taxon>Magnoliopsida</taxon>
        <taxon>Liliopsida</taxon>
        <taxon>Poales</taxon>
        <taxon>Poaceae</taxon>
        <taxon>PACMAD clade</taxon>
        <taxon>Chloridoideae</taxon>
        <taxon>Eragrostideae</taxon>
        <taxon>Eragrostidinae</taxon>
        <taxon>Eragrostis</taxon>
    </lineage>
</organism>
<dbReference type="EMBL" id="RWGY01000007">
    <property type="protein sequence ID" value="TVU39807.1"/>
    <property type="molecule type" value="Genomic_DNA"/>
</dbReference>
<feature type="domain" description="Glycoside hydrolase family 9" evidence="10">
    <location>
        <begin position="7"/>
        <end position="168"/>
    </location>
</feature>
<feature type="region of interest" description="Disordered" evidence="9">
    <location>
        <begin position="75"/>
        <end position="104"/>
    </location>
</feature>
<evidence type="ECO:0000256" key="3">
    <source>
        <dbReference type="ARBA" id="ARBA00012601"/>
    </source>
</evidence>
<dbReference type="Gene3D" id="1.50.10.10">
    <property type="match status" value="1"/>
</dbReference>
<evidence type="ECO:0000256" key="9">
    <source>
        <dbReference type="SAM" id="MobiDB-lite"/>
    </source>
</evidence>